<dbReference type="Proteomes" id="UP000274786">
    <property type="component" value="Unassembled WGS sequence"/>
</dbReference>
<evidence type="ECO:0000313" key="1">
    <source>
        <dbReference type="EMBL" id="RLK56228.1"/>
    </source>
</evidence>
<reference evidence="1 2" key="1">
    <citation type="submission" date="2018-10" db="EMBL/GenBank/DDBJ databases">
        <title>Comparative analysis of microorganisms from saline springs in Andes Mountain Range, Colombia.</title>
        <authorList>
            <person name="Rubin E."/>
        </authorList>
    </citation>
    <scope>NUCLEOTIDE SEQUENCE [LARGE SCALE GENOMIC DNA]</scope>
    <source>
        <strain evidence="1 2">USBA GBX 843</strain>
    </source>
</reference>
<organism evidence="1 2">
    <name type="scientific">Stenotrophomonas rhizophila</name>
    <dbReference type="NCBI Taxonomy" id="216778"/>
    <lineage>
        <taxon>Bacteria</taxon>
        <taxon>Pseudomonadati</taxon>
        <taxon>Pseudomonadota</taxon>
        <taxon>Gammaproteobacteria</taxon>
        <taxon>Lysobacterales</taxon>
        <taxon>Lysobacteraceae</taxon>
        <taxon>Stenotrophomonas</taxon>
    </lineage>
</organism>
<sequence>MPCRLIATIALTLLFSGCKSEPEVWTAFVYPPGQSLAAEDAHRAIYGRFSTFEDCQSAAIGSLRQHQNALTDEQTDELGMGEYECGVGCRYESQYDLYMCKETRK</sequence>
<proteinExistence type="predicted"/>
<accession>A0A498CDS0</accession>
<evidence type="ECO:0000313" key="2">
    <source>
        <dbReference type="Proteomes" id="UP000274786"/>
    </source>
</evidence>
<name>A0A498CDS0_9GAMM</name>
<comment type="caution">
    <text evidence="1">The sequence shown here is derived from an EMBL/GenBank/DDBJ whole genome shotgun (WGS) entry which is preliminary data.</text>
</comment>
<dbReference type="RefSeq" id="WP_147433839.1">
    <property type="nucleotide sequence ID" value="NZ_RCDC01000004.1"/>
</dbReference>
<gene>
    <name evidence="1" type="ORF">BCL79_0611</name>
</gene>
<dbReference type="AlphaFoldDB" id="A0A498CDS0"/>
<dbReference type="PROSITE" id="PS51257">
    <property type="entry name" value="PROKAR_LIPOPROTEIN"/>
    <property type="match status" value="1"/>
</dbReference>
<protein>
    <recommendedName>
        <fullName evidence="3">Lipoprotein</fullName>
    </recommendedName>
</protein>
<dbReference type="OrthoDB" id="6266461at2"/>
<evidence type="ECO:0008006" key="3">
    <source>
        <dbReference type="Google" id="ProtNLM"/>
    </source>
</evidence>
<dbReference type="EMBL" id="RCDC01000004">
    <property type="protein sequence ID" value="RLK56228.1"/>
    <property type="molecule type" value="Genomic_DNA"/>
</dbReference>